<accession>A0A9X3NQL6</accession>
<dbReference type="AlphaFoldDB" id="A0A9X3NQL6"/>
<dbReference type="Proteomes" id="UP001140076">
    <property type="component" value="Unassembled WGS sequence"/>
</dbReference>
<evidence type="ECO:0000313" key="2">
    <source>
        <dbReference type="EMBL" id="MDA0567728.1"/>
    </source>
</evidence>
<keyword evidence="3" id="KW-1185">Reference proteome</keyword>
<name>A0A9X3NQL6_9ACTN</name>
<dbReference type="EMBL" id="JAJAQC010000074">
    <property type="protein sequence ID" value="MDA0567728.1"/>
    <property type="molecule type" value="Genomic_DNA"/>
</dbReference>
<sequence length="232" mass="24765">MATTTRKASFIRILSAQDNIAGFEAAIKWSERLDRASRKPRLEDAVAEWIGVEAEGDDKAGRIPKGARFAIAESVEELTQLANPGYSKPSLPPPPGLLPDGAPMDGPATAAPLDTWRTDDPGTYRMATDKPVHYLPVRAADGTLLGHVWASQADADNAAGFARNPRADAAASRAESVWLERLNAYKREGLAPREALHRVRGYPADPVAGAVPEDARAEEAVSSKALGLPGPR</sequence>
<feature type="region of interest" description="Disordered" evidence="1">
    <location>
        <begin position="204"/>
        <end position="232"/>
    </location>
</feature>
<protein>
    <submittedName>
        <fullName evidence="2">Uncharacterized protein</fullName>
    </submittedName>
</protein>
<gene>
    <name evidence="2" type="ORF">LG943_25900</name>
</gene>
<reference evidence="2" key="1">
    <citation type="submission" date="2021-10" db="EMBL/GenBank/DDBJ databases">
        <title>Streptomonospora sp. nov., isolated from mangrove soil.</title>
        <authorList>
            <person name="Chen X."/>
            <person name="Ge X."/>
            <person name="Liu W."/>
        </authorList>
    </citation>
    <scope>NUCLEOTIDE SEQUENCE</scope>
    <source>
        <strain evidence="2">S1-112</strain>
    </source>
</reference>
<proteinExistence type="predicted"/>
<comment type="caution">
    <text evidence="2">The sequence shown here is derived from an EMBL/GenBank/DDBJ whole genome shotgun (WGS) entry which is preliminary data.</text>
</comment>
<organism evidence="2 3">
    <name type="scientific">Streptomonospora mangrovi</name>
    <dbReference type="NCBI Taxonomy" id="2883123"/>
    <lineage>
        <taxon>Bacteria</taxon>
        <taxon>Bacillati</taxon>
        <taxon>Actinomycetota</taxon>
        <taxon>Actinomycetes</taxon>
        <taxon>Streptosporangiales</taxon>
        <taxon>Nocardiopsidaceae</taxon>
        <taxon>Streptomonospora</taxon>
    </lineage>
</organism>
<feature type="region of interest" description="Disordered" evidence="1">
    <location>
        <begin position="83"/>
        <end position="102"/>
    </location>
</feature>
<evidence type="ECO:0000256" key="1">
    <source>
        <dbReference type="SAM" id="MobiDB-lite"/>
    </source>
</evidence>
<evidence type="ECO:0000313" key="3">
    <source>
        <dbReference type="Proteomes" id="UP001140076"/>
    </source>
</evidence>